<sequence>MDKKRIRLDDLKRETPFSVPEGYFDKLPQMIQARIPAEPVRKPLVSWSWQRSVGLAAASALILVLVWVTVPERQGSLGQEPLSDISNASIISYLEDQDISYYDLSEHKVVQKAFESDSTVLNYLDGLEDDILRQQLEEVMVAPEKI</sequence>
<evidence type="ECO:0000313" key="2">
    <source>
        <dbReference type="EMBL" id="PSL26646.1"/>
    </source>
</evidence>
<name>A0A2P8FY47_9BACT</name>
<keyword evidence="1" id="KW-0472">Membrane</keyword>
<dbReference type="AlphaFoldDB" id="A0A2P8FY47"/>
<keyword evidence="1" id="KW-0812">Transmembrane</keyword>
<keyword evidence="3" id="KW-1185">Reference proteome</keyword>
<dbReference type="RefSeq" id="WP_106596995.1">
    <property type="nucleotide sequence ID" value="NZ_PYAS01000009.1"/>
</dbReference>
<evidence type="ECO:0000313" key="3">
    <source>
        <dbReference type="Proteomes" id="UP000241964"/>
    </source>
</evidence>
<evidence type="ECO:0000256" key="1">
    <source>
        <dbReference type="SAM" id="Phobius"/>
    </source>
</evidence>
<protein>
    <submittedName>
        <fullName evidence="2">Uncharacterized protein</fullName>
    </submittedName>
</protein>
<dbReference type="EMBL" id="PYAS01000009">
    <property type="protein sequence ID" value="PSL26646.1"/>
    <property type="molecule type" value="Genomic_DNA"/>
</dbReference>
<reference evidence="2 3" key="1">
    <citation type="submission" date="2018-03" db="EMBL/GenBank/DDBJ databases">
        <title>Genomic Encyclopedia of Archaeal and Bacterial Type Strains, Phase II (KMG-II): from individual species to whole genera.</title>
        <authorList>
            <person name="Goeker M."/>
        </authorList>
    </citation>
    <scope>NUCLEOTIDE SEQUENCE [LARGE SCALE GENOMIC DNA]</scope>
    <source>
        <strain evidence="2 3">DSM 29057</strain>
    </source>
</reference>
<accession>A0A2P8FY47</accession>
<dbReference type="OrthoDB" id="893763at2"/>
<gene>
    <name evidence="2" type="ORF">CLV60_109138</name>
</gene>
<comment type="caution">
    <text evidence="2">The sequence shown here is derived from an EMBL/GenBank/DDBJ whole genome shotgun (WGS) entry which is preliminary data.</text>
</comment>
<keyword evidence="1" id="KW-1133">Transmembrane helix</keyword>
<organism evidence="2 3">
    <name type="scientific">Dyadobacter jiangsuensis</name>
    <dbReference type="NCBI Taxonomy" id="1591085"/>
    <lineage>
        <taxon>Bacteria</taxon>
        <taxon>Pseudomonadati</taxon>
        <taxon>Bacteroidota</taxon>
        <taxon>Cytophagia</taxon>
        <taxon>Cytophagales</taxon>
        <taxon>Spirosomataceae</taxon>
        <taxon>Dyadobacter</taxon>
    </lineage>
</organism>
<proteinExistence type="predicted"/>
<dbReference type="Proteomes" id="UP000241964">
    <property type="component" value="Unassembled WGS sequence"/>
</dbReference>
<feature type="transmembrane region" description="Helical" evidence="1">
    <location>
        <begin position="52"/>
        <end position="70"/>
    </location>
</feature>